<dbReference type="Gene3D" id="3.30.300.30">
    <property type="match status" value="1"/>
</dbReference>
<dbReference type="InterPro" id="IPR000873">
    <property type="entry name" value="AMP-dep_synth/lig_dom"/>
</dbReference>
<evidence type="ECO:0000313" key="4">
    <source>
        <dbReference type="EMBL" id="CAB4676880.1"/>
    </source>
</evidence>
<evidence type="ECO:0000256" key="1">
    <source>
        <dbReference type="SAM" id="Phobius"/>
    </source>
</evidence>
<dbReference type="Pfam" id="PF13193">
    <property type="entry name" value="AMP-binding_C"/>
    <property type="match status" value="1"/>
</dbReference>
<dbReference type="PROSITE" id="PS00455">
    <property type="entry name" value="AMP_BINDING"/>
    <property type="match status" value="1"/>
</dbReference>
<dbReference type="GO" id="GO:0016405">
    <property type="term" value="F:CoA-ligase activity"/>
    <property type="evidence" value="ECO:0007669"/>
    <property type="project" value="TreeGrafter"/>
</dbReference>
<dbReference type="Gene3D" id="2.30.38.10">
    <property type="entry name" value="Luciferase, Domain 3"/>
    <property type="match status" value="1"/>
</dbReference>
<organism evidence="4">
    <name type="scientific">freshwater metagenome</name>
    <dbReference type="NCBI Taxonomy" id="449393"/>
    <lineage>
        <taxon>unclassified sequences</taxon>
        <taxon>metagenomes</taxon>
        <taxon>ecological metagenomes</taxon>
    </lineage>
</organism>
<name>A0A6J6MRM2_9ZZZZ</name>
<dbReference type="SUPFAM" id="SSF56801">
    <property type="entry name" value="Acetyl-CoA synthetase-like"/>
    <property type="match status" value="1"/>
</dbReference>
<gene>
    <name evidence="4" type="ORF">UFOPK2292_01147</name>
</gene>
<protein>
    <submittedName>
        <fullName evidence="4">Unannotated protein</fullName>
    </submittedName>
</protein>
<feature type="domain" description="AMP-dependent synthetase/ligase" evidence="2">
    <location>
        <begin position="49"/>
        <end position="424"/>
    </location>
</feature>
<accession>A0A6J6MRM2</accession>
<dbReference type="Gene3D" id="3.40.50.980">
    <property type="match status" value="2"/>
</dbReference>
<dbReference type="InterPro" id="IPR020845">
    <property type="entry name" value="AMP-binding_CS"/>
</dbReference>
<feature type="domain" description="AMP-binding enzyme C-terminal" evidence="3">
    <location>
        <begin position="474"/>
        <end position="550"/>
    </location>
</feature>
<keyword evidence="1" id="KW-0812">Transmembrane</keyword>
<dbReference type="InterPro" id="IPR045851">
    <property type="entry name" value="AMP-bd_C_sf"/>
</dbReference>
<evidence type="ECO:0000259" key="2">
    <source>
        <dbReference type="Pfam" id="PF00501"/>
    </source>
</evidence>
<dbReference type="PANTHER" id="PTHR24096:SF393">
    <property type="entry name" value="LIGASE, PUTATIVE-RELATED"/>
    <property type="match status" value="1"/>
</dbReference>
<reference evidence="4" key="1">
    <citation type="submission" date="2020-05" db="EMBL/GenBank/DDBJ databases">
        <authorList>
            <person name="Chiriac C."/>
            <person name="Salcher M."/>
            <person name="Ghai R."/>
            <person name="Kavagutti S V."/>
        </authorList>
    </citation>
    <scope>NUCLEOTIDE SEQUENCE</scope>
</reference>
<keyword evidence="1" id="KW-1133">Transmembrane helix</keyword>
<feature type="transmembrane region" description="Helical" evidence="1">
    <location>
        <begin position="102"/>
        <end position="123"/>
    </location>
</feature>
<proteinExistence type="predicted"/>
<dbReference type="AlphaFoldDB" id="A0A6J6MRM2"/>
<dbReference type="EMBL" id="CAEZWU010000190">
    <property type="protein sequence ID" value="CAB4676880.1"/>
    <property type="molecule type" value="Genomic_DNA"/>
</dbReference>
<evidence type="ECO:0000259" key="3">
    <source>
        <dbReference type="Pfam" id="PF13193"/>
    </source>
</evidence>
<dbReference type="InterPro" id="IPR025110">
    <property type="entry name" value="AMP-bd_C"/>
</dbReference>
<keyword evidence="1" id="KW-0472">Membrane</keyword>
<dbReference type="PANTHER" id="PTHR24096">
    <property type="entry name" value="LONG-CHAIN-FATTY-ACID--COA LIGASE"/>
    <property type="match status" value="1"/>
</dbReference>
<sequence length="572" mass="62059">MSMTWTEANLAVTAPGQIFELIDSEVFGVKTQVFKNAPAHLGQIFAGSRNHGDKTFLVYEGETWSFAKTMDQVDALSNLLVNSYGIKKGDRVAVAMRNYPEWVMSFAAIISVGAISVSMNSWWVEDEMDFALQDSGAKVLICDQQRFDIAESSCTKLGVKVLVARAEKPLPTGVDTWQEALAPHLAAGLKCPVVEIASDDDATILYTSGTTGRPKGAVSTHRAIISALMAFSARNAVLTMSGTKLKDVTGPEVPTSFILIVPLFHVTGCVPVMMSCFIAGLKLAIMYKWDAEKALEMIEREQITNFVGVPTQSWDLVNSPAFDKYDTSSLRAVGGGGAPSPTSLVGKVNDKVKNGSPQLGYGMTETNAYGPGITGSDYLSHPTSTGRAVLPMLVEVRDENLKPVPTGQAGEIWFFGPMLIRGYWNRSDATAETIVDGWLRSGDIGRLDADGFVYVEDRVKDMILRAGENIYGAEVESAIYDHPAVHEVAVFGVPHERLGEEVGVAILPKAGVVLDPNDLWKFLDGKIAPFKVPTHVVVMTEPLPRNAAGKFLKRELQQRLAKGELTAETRVK</sequence>
<dbReference type="GO" id="GO:0019748">
    <property type="term" value="P:secondary metabolic process"/>
    <property type="evidence" value="ECO:0007669"/>
    <property type="project" value="TreeGrafter"/>
</dbReference>
<dbReference type="Pfam" id="PF00501">
    <property type="entry name" value="AMP-binding"/>
    <property type="match status" value="1"/>
</dbReference>